<gene>
    <name evidence="8" type="primary">nuoE</name>
    <name evidence="8" type="ORF">IAA45_07090</name>
</gene>
<dbReference type="PANTHER" id="PTHR43342">
    <property type="entry name" value="NADH-QUINONE OXIDOREDUCTASE, E SUBUNIT"/>
    <property type="match status" value="1"/>
</dbReference>
<keyword evidence="8" id="KW-0560">Oxidoreductase</keyword>
<sequence>MPQEKTTVAFRGTKEQEEALHAVIEQLKEQRGSLMPILQKAQEIYGYLPREVLKMISDETGIPMEKIYGVVTFYSQFTLNPKGRYRISVCLGTACYVKGSGDIYNKLMEKLGITGGECTPDGKFSLDACRCVGACGLAPVMMINEEVYGRLTVDDIDGILAKYE</sequence>
<feature type="binding site" evidence="7">
    <location>
        <position position="135"/>
    </location>
    <ligand>
        <name>[2Fe-2S] cluster</name>
        <dbReference type="ChEBI" id="CHEBI:190135"/>
    </ligand>
</feature>
<organism evidence="8 9">
    <name type="scientific">Candidatus Blautia gallistercoris</name>
    <dbReference type="NCBI Taxonomy" id="2838490"/>
    <lineage>
        <taxon>Bacteria</taxon>
        <taxon>Bacillati</taxon>
        <taxon>Bacillota</taxon>
        <taxon>Clostridia</taxon>
        <taxon>Lachnospirales</taxon>
        <taxon>Lachnospiraceae</taxon>
        <taxon>Blautia</taxon>
    </lineage>
</organism>
<dbReference type="SUPFAM" id="SSF52833">
    <property type="entry name" value="Thioredoxin-like"/>
    <property type="match status" value="1"/>
</dbReference>
<proteinExistence type="inferred from homology"/>
<feature type="binding site" evidence="7">
    <location>
        <position position="95"/>
    </location>
    <ligand>
        <name>[2Fe-2S] cluster</name>
        <dbReference type="ChEBI" id="CHEBI:190135"/>
    </ligand>
</feature>
<keyword evidence="5 7" id="KW-0411">Iron-sulfur</keyword>
<evidence type="ECO:0000256" key="6">
    <source>
        <dbReference type="ARBA" id="ARBA00034078"/>
    </source>
</evidence>
<dbReference type="NCBIfam" id="TIGR01958">
    <property type="entry name" value="nuoE_fam"/>
    <property type="match status" value="1"/>
</dbReference>
<keyword evidence="4 7" id="KW-0408">Iron</keyword>
<evidence type="ECO:0000313" key="8">
    <source>
        <dbReference type="EMBL" id="HIX59460.1"/>
    </source>
</evidence>
<dbReference type="InterPro" id="IPR002023">
    <property type="entry name" value="NuoE-like"/>
</dbReference>
<dbReference type="GO" id="GO:0051537">
    <property type="term" value="F:2 iron, 2 sulfur cluster binding"/>
    <property type="evidence" value="ECO:0007669"/>
    <property type="project" value="UniProtKB-KW"/>
</dbReference>
<evidence type="ECO:0000256" key="2">
    <source>
        <dbReference type="ARBA" id="ARBA00022714"/>
    </source>
</evidence>
<feature type="binding site" evidence="7">
    <location>
        <position position="131"/>
    </location>
    <ligand>
        <name>[2Fe-2S] cluster</name>
        <dbReference type="ChEBI" id="CHEBI:190135"/>
    </ligand>
</feature>
<protein>
    <submittedName>
        <fullName evidence="8">NADH-quinone oxidoreductase subunit NuoE</fullName>
        <ecNumber evidence="8">1.6.5.11</ecNumber>
    </submittedName>
</protein>
<dbReference type="Proteomes" id="UP000886817">
    <property type="component" value="Unassembled WGS sequence"/>
</dbReference>
<evidence type="ECO:0000256" key="5">
    <source>
        <dbReference type="ARBA" id="ARBA00023014"/>
    </source>
</evidence>
<comment type="similarity">
    <text evidence="1">Belongs to the complex I 24 kDa subunit family.</text>
</comment>
<dbReference type="Pfam" id="PF01257">
    <property type="entry name" value="2Fe-2S_thioredx"/>
    <property type="match status" value="1"/>
</dbReference>
<dbReference type="PANTHER" id="PTHR43342:SF2">
    <property type="entry name" value="POTENTIAL NAD-REDUCING HYDROGENASE SUBUNIT"/>
    <property type="match status" value="1"/>
</dbReference>
<reference evidence="8" key="2">
    <citation type="submission" date="2021-04" db="EMBL/GenBank/DDBJ databases">
        <authorList>
            <person name="Gilroy R."/>
        </authorList>
    </citation>
    <scope>NUCLEOTIDE SEQUENCE</scope>
    <source>
        <strain evidence="8">ChiSjej1B19-8411</strain>
    </source>
</reference>
<comment type="caution">
    <text evidence="8">The sequence shown here is derived from an EMBL/GenBank/DDBJ whole genome shotgun (WGS) entry which is preliminary data.</text>
</comment>
<comment type="cofactor">
    <cofactor evidence="7">
        <name>[2Fe-2S] cluster</name>
        <dbReference type="ChEBI" id="CHEBI:190135"/>
    </cofactor>
    <text evidence="7">Binds 1 [2Fe-2S] cluster.</text>
</comment>
<feature type="binding site" evidence="7">
    <location>
        <position position="90"/>
    </location>
    <ligand>
        <name>[2Fe-2S] cluster</name>
        <dbReference type="ChEBI" id="CHEBI:190135"/>
    </ligand>
</feature>
<name>A0A9D1WI21_9FIRM</name>
<dbReference type="Gene3D" id="3.40.30.10">
    <property type="entry name" value="Glutaredoxin"/>
    <property type="match status" value="1"/>
</dbReference>
<dbReference type="InterPro" id="IPR042128">
    <property type="entry name" value="NuoE_dom"/>
</dbReference>
<evidence type="ECO:0000256" key="1">
    <source>
        <dbReference type="ARBA" id="ARBA00010643"/>
    </source>
</evidence>
<dbReference type="GO" id="GO:0016491">
    <property type="term" value="F:oxidoreductase activity"/>
    <property type="evidence" value="ECO:0007669"/>
    <property type="project" value="UniProtKB-KW"/>
</dbReference>
<dbReference type="GO" id="GO:0046872">
    <property type="term" value="F:metal ion binding"/>
    <property type="evidence" value="ECO:0007669"/>
    <property type="project" value="UniProtKB-KW"/>
</dbReference>
<dbReference type="InterPro" id="IPR036249">
    <property type="entry name" value="Thioredoxin-like_sf"/>
</dbReference>
<dbReference type="EC" id="1.6.5.11" evidence="8"/>
<dbReference type="CDD" id="cd03064">
    <property type="entry name" value="TRX_Fd_NuoE"/>
    <property type="match status" value="1"/>
</dbReference>
<dbReference type="FunFam" id="3.40.30.10:FF:000015">
    <property type="entry name" value="NADH-quinone oxidoreductase subunit E"/>
    <property type="match status" value="1"/>
</dbReference>
<keyword evidence="3 7" id="KW-0479">Metal-binding</keyword>
<evidence type="ECO:0000256" key="4">
    <source>
        <dbReference type="ARBA" id="ARBA00023004"/>
    </source>
</evidence>
<evidence type="ECO:0000256" key="7">
    <source>
        <dbReference type="PIRSR" id="PIRSR000216-1"/>
    </source>
</evidence>
<keyword evidence="2 7" id="KW-0001">2Fe-2S</keyword>
<dbReference type="Gene3D" id="1.10.10.1590">
    <property type="entry name" value="NADH-quinone oxidoreductase subunit E"/>
    <property type="match status" value="1"/>
</dbReference>
<dbReference type="InterPro" id="IPR028431">
    <property type="entry name" value="NADP_DH_HndA-like"/>
</dbReference>
<accession>A0A9D1WI21</accession>
<dbReference type="NCBIfam" id="NF005722">
    <property type="entry name" value="PRK07539.1-2"/>
    <property type="match status" value="1"/>
</dbReference>
<comment type="cofactor">
    <cofactor evidence="6">
        <name>[2Fe-2S] cluster</name>
        <dbReference type="ChEBI" id="CHEBI:190135"/>
    </cofactor>
</comment>
<dbReference type="EMBL" id="DXEX01000155">
    <property type="protein sequence ID" value="HIX59460.1"/>
    <property type="molecule type" value="Genomic_DNA"/>
</dbReference>
<dbReference type="PIRSF" id="PIRSF000216">
    <property type="entry name" value="NADH_DH_24kDa"/>
    <property type="match status" value="1"/>
</dbReference>
<evidence type="ECO:0000313" key="9">
    <source>
        <dbReference type="Proteomes" id="UP000886817"/>
    </source>
</evidence>
<dbReference type="AlphaFoldDB" id="A0A9D1WI21"/>
<evidence type="ECO:0000256" key="3">
    <source>
        <dbReference type="ARBA" id="ARBA00022723"/>
    </source>
</evidence>
<dbReference type="InterPro" id="IPR041921">
    <property type="entry name" value="NuoE_N"/>
</dbReference>
<reference evidence="8" key="1">
    <citation type="journal article" date="2021" name="PeerJ">
        <title>Extensive microbial diversity within the chicken gut microbiome revealed by metagenomics and culture.</title>
        <authorList>
            <person name="Gilroy R."/>
            <person name="Ravi A."/>
            <person name="Getino M."/>
            <person name="Pursley I."/>
            <person name="Horton D.L."/>
            <person name="Alikhan N.F."/>
            <person name="Baker D."/>
            <person name="Gharbi K."/>
            <person name="Hall N."/>
            <person name="Watson M."/>
            <person name="Adriaenssens E.M."/>
            <person name="Foster-Nyarko E."/>
            <person name="Jarju S."/>
            <person name="Secka A."/>
            <person name="Antonio M."/>
            <person name="Oren A."/>
            <person name="Chaudhuri R.R."/>
            <person name="La Ragione R."/>
            <person name="Hildebrand F."/>
            <person name="Pallen M.J."/>
        </authorList>
    </citation>
    <scope>NUCLEOTIDE SEQUENCE</scope>
    <source>
        <strain evidence="8">ChiSjej1B19-8411</strain>
    </source>
</reference>